<dbReference type="Proteomes" id="UP000635477">
    <property type="component" value="Unassembled WGS sequence"/>
</dbReference>
<organism evidence="1 2">
    <name type="scientific">Fusarium zealandicum</name>
    <dbReference type="NCBI Taxonomy" id="1053134"/>
    <lineage>
        <taxon>Eukaryota</taxon>
        <taxon>Fungi</taxon>
        <taxon>Dikarya</taxon>
        <taxon>Ascomycota</taxon>
        <taxon>Pezizomycotina</taxon>
        <taxon>Sordariomycetes</taxon>
        <taxon>Hypocreomycetidae</taxon>
        <taxon>Hypocreales</taxon>
        <taxon>Nectriaceae</taxon>
        <taxon>Fusarium</taxon>
        <taxon>Fusarium staphyleae species complex</taxon>
    </lineage>
</organism>
<dbReference type="EMBL" id="JABEYC010000832">
    <property type="protein sequence ID" value="KAF4973840.1"/>
    <property type="molecule type" value="Genomic_DNA"/>
</dbReference>
<evidence type="ECO:0000313" key="2">
    <source>
        <dbReference type="Proteomes" id="UP000635477"/>
    </source>
</evidence>
<proteinExistence type="predicted"/>
<feature type="non-terminal residue" evidence="1">
    <location>
        <position position="1"/>
    </location>
</feature>
<evidence type="ECO:0000313" key="1">
    <source>
        <dbReference type="EMBL" id="KAF4973840.1"/>
    </source>
</evidence>
<keyword evidence="2" id="KW-1185">Reference proteome</keyword>
<comment type="caution">
    <text evidence="1">The sequence shown here is derived from an EMBL/GenBank/DDBJ whole genome shotgun (WGS) entry which is preliminary data.</text>
</comment>
<sequence length="58" mass="6898">DEDEDEDKEEVVQEEAKMLALVEVWKDEGVRPQDKLEKATGSRLRGWLWIWQAEKVQQ</sequence>
<reference evidence="1" key="1">
    <citation type="journal article" date="2020" name="BMC Genomics">
        <title>Correction to: Identification and distribution of gene clusters required for synthesis of sphingolipid metabolism inhibitors in diverse species of the filamentous fungus Fusarium.</title>
        <authorList>
            <person name="Kim H.S."/>
            <person name="Lohmar J.M."/>
            <person name="Busman M."/>
            <person name="Brown D.W."/>
            <person name="Naumann T.A."/>
            <person name="Divon H.H."/>
            <person name="Lysoe E."/>
            <person name="Uhlig S."/>
            <person name="Proctor R.H."/>
        </authorList>
    </citation>
    <scope>NUCLEOTIDE SEQUENCE</scope>
    <source>
        <strain evidence="1">NRRL 22465</strain>
    </source>
</reference>
<gene>
    <name evidence="1" type="ORF">FZEAL_9186</name>
</gene>
<accession>A0A8H4UCV7</accession>
<protein>
    <submittedName>
        <fullName evidence="1">Uncharacterized protein</fullName>
    </submittedName>
</protein>
<dbReference type="AlphaFoldDB" id="A0A8H4UCV7"/>
<name>A0A8H4UCV7_9HYPO</name>
<reference evidence="1" key="2">
    <citation type="submission" date="2020-05" db="EMBL/GenBank/DDBJ databases">
        <authorList>
            <person name="Kim H.-S."/>
            <person name="Proctor R.H."/>
            <person name="Brown D.W."/>
        </authorList>
    </citation>
    <scope>NUCLEOTIDE SEQUENCE</scope>
    <source>
        <strain evidence="1">NRRL 22465</strain>
    </source>
</reference>